<dbReference type="PANTHER" id="PTHR21354">
    <property type="entry name" value="ZINC FINGER PROTEIN 511"/>
    <property type="match status" value="1"/>
</dbReference>
<reference evidence="3" key="1">
    <citation type="journal article" date="2021" name="Nat. Commun.">
        <title>Genetic determinants of endophytism in the Arabidopsis root mycobiome.</title>
        <authorList>
            <person name="Mesny F."/>
            <person name="Miyauchi S."/>
            <person name="Thiergart T."/>
            <person name="Pickel B."/>
            <person name="Atanasova L."/>
            <person name="Karlsson M."/>
            <person name="Huettel B."/>
            <person name="Barry K.W."/>
            <person name="Haridas S."/>
            <person name="Chen C."/>
            <person name="Bauer D."/>
            <person name="Andreopoulos W."/>
            <person name="Pangilinan J."/>
            <person name="LaButti K."/>
            <person name="Riley R."/>
            <person name="Lipzen A."/>
            <person name="Clum A."/>
            <person name="Drula E."/>
            <person name="Henrissat B."/>
            <person name="Kohler A."/>
            <person name="Grigoriev I.V."/>
            <person name="Martin F.M."/>
            <person name="Hacquard S."/>
        </authorList>
    </citation>
    <scope>NUCLEOTIDE SEQUENCE</scope>
    <source>
        <strain evidence="3">MPI-CAGE-CH-0230</strain>
    </source>
</reference>
<dbReference type="GeneID" id="70191969"/>
<feature type="compositionally biased region" description="Basic and acidic residues" evidence="1">
    <location>
        <begin position="344"/>
        <end position="359"/>
    </location>
</feature>
<feature type="domain" description="C2H2-type" evidence="2">
    <location>
        <begin position="225"/>
        <end position="246"/>
    </location>
</feature>
<dbReference type="OrthoDB" id="18440at2759"/>
<feature type="region of interest" description="Disordered" evidence="1">
    <location>
        <begin position="306"/>
        <end position="370"/>
    </location>
</feature>
<keyword evidence="4" id="KW-1185">Reference proteome</keyword>
<evidence type="ECO:0000313" key="3">
    <source>
        <dbReference type="EMBL" id="KAH7040988.1"/>
    </source>
</evidence>
<dbReference type="RefSeq" id="XP_046019043.1">
    <property type="nucleotide sequence ID" value="XM_046162423.1"/>
</dbReference>
<dbReference type="InterPro" id="IPR039258">
    <property type="entry name" value="ZNF511"/>
</dbReference>
<proteinExistence type="predicted"/>
<dbReference type="PANTHER" id="PTHR21354:SF0">
    <property type="entry name" value="ZINC FINGER PROTEIN 511"/>
    <property type="match status" value="1"/>
</dbReference>
<dbReference type="AlphaFoldDB" id="A0A9P8YJ60"/>
<accession>A0A9P8YJ60</accession>
<evidence type="ECO:0000256" key="1">
    <source>
        <dbReference type="SAM" id="MobiDB-lite"/>
    </source>
</evidence>
<sequence length="392" mass="43109">MRKRFATGLTVGATAAVVMRWKNPLEEALRGSKAVACRRPRYSDAEDSSGSSSCQRCHAKARTASASGALALSPTVPTQSPLLTTPPHGPARTQAQLLTSFAITEACSSLVVPDLRPWPHLLYHEGRTSTQTPNLHNWNRSCRHFLGVLHSIRRLPIDEHRPPELSEATEASGSARKIVGLANSGSSSGASTEMRCTLPPHKEPLAFRSYGDYEAHYSKEHVYRCAECHKNLPSAHYLGLHFEECHDPFAAVRRDKGEHTYSCFAEDCSRKCRTPQKRRLHAIDKHMFPKNYFFAVTKEGVDGRSSLLLGPGHHRRKSSGANSTLASAAPGRSPSGKPYSQASRDGEEPRTDPVEQSDHDMEDLTGAMSSLQFVPTSIRFGRSGKRSGFAKR</sequence>
<gene>
    <name evidence="3" type="ORF">B0I36DRAFT_427292</name>
</gene>
<dbReference type="Proteomes" id="UP000756346">
    <property type="component" value="Unassembled WGS sequence"/>
</dbReference>
<feature type="region of interest" description="Disordered" evidence="1">
    <location>
        <begin position="163"/>
        <end position="195"/>
    </location>
</feature>
<dbReference type="PROSITE" id="PS00028">
    <property type="entry name" value="ZINC_FINGER_C2H2_1"/>
    <property type="match status" value="1"/>
</dbReference>
<organism evidence="3 4">
    <name type="scientific">Microdochium trichocladiopsis</name>
    <dbReference type="NCBI Taxonomy" id="1682393"/>
    <lineage>
        <taxon>Eukaryota</taxon>
        <taxon>Fungi</taxon>
        <taxon>Dikarya</taxon>
        <taxon>Ascomycota</taxon>
        <taxon>Pezizomycotina</taxon>
        <taxon>Sordariomycetes</taxon>
        <taxon>Xylariomycetidae</taxon>
        <taxon>Xylariales</taxon>
        <taxon>Microdochiaceae</taxon>
        <taxon>Microdochium</taxon>
    </lineage>
</organism>
<feature type="compositionally biased region" description="Low complexity" evidence="1">
    <location>
        <begin position="182"/>
        <end position="191"/>
    </location>
</feature>
<evidence type="ECO:0000313" key="4">
    <source>
        <dbReference type="Proteomes" id="UP000756346"/>
    </source>
</evidence>
<feature type="region of interest" description="Disordered" evidence="1">
    <location>
        <begin position="68"/>
        <end position="91"/>
    </location>
</feature>
<dbReference type="SMART" id="SM00355">
    <property type="entry name" value="ZnF_C2H2"/>
    <property type="match status" value="2"/>
</dbReference>
<dbReference type="InterPro" id="IPR013087">
    <property type="entry name" value="Znf_C2H2_type"/>
</dbReference>
<evidence type="ECO:0000259" key="2">
    <source>
        <dbReference type="PROSITE" id="PS00028"/>
    </source>
</evidence>
<name>A0A9P8YJ60_9PEZI</name>
<dbReference type="EMBL" id="JAGTJQ010000001">
    <property type="protein sequence ID" value="KAH7040988.1"/>
    <property type="molecule type" value="Genomic_DNA"/>
</dbReference>
<protein>
    <recommendedName>
        <fullName evidence="2">C2H2-type domain-containing protein</fullName>
    </recommendedName>
</protein>
<comment type="caution">
    <text evidence="3">The sequence shown here is derived from an EMBL/GenBank/DDBJ whole genome shotgun (WGS) entry which is preliminary data.</text>
</comment>